<name>A0A3P3WF08_9FLAO</name>
<gene>
    <name evidence="3" type="ORF">EG240_03370</name>
</gene>
<evidence type="ECO:0000313" key="3">
    <source>
        <dbReference type="EMBL" id="RRJ92229.1"/>
    </source>
</evidence>
<accession>A0A3P3WF08</accession>
<evidence type="ECO:0000256" key="1">
    <source>
        <dbReference type="SAM" id="Phobius"/>
    </source>
</evidence>
<keyword evidence="1" id="KW-1133">Transmembrane helix</keyword>
<dbReference type="InterPro" id="IPR036188">
    <property type="entry name" value="FAD/NAD-bd_sf"/>
</dbReference>
<dbReference type="AlphaFoldDB" id="A0A3P3WF08"/>
<feature type="domain" description="FAD/NAD(P)-binding" evidence="2">
    <location>
        <begin position="3"/>
        <end position="153"/>
    </location>
</feature>
<dbReference type="OrthoDB" id="1199853at2"/>
<protein>
    <submittedName>
        <fullName evidence="3">NAD(P)/FAD-dependent oxidoreductase</fullName>
    </submittedName>
</protein>
<dbReference type="SUPFAM" id="SSF51905">
    <property type="entry name" value="FAD/NAD(P)-binding domain"/>
    <property type="match status" value="1"/>
</dbReference>
<dbReference type="InterPro" id="IPR023753">
    <property type="entry name" value="FAD/NAD-binding_dom"/>
</dbReference>
<evidence type="ECO:0000313" key="4">
    <source>
        <dbReference type="Proteomes" id="UP000275719"/>
    </source>
</evidence>
<proteinExistence type="predicted"/>
<keyword evidence="4" id="KW-1185">Reference proteome</keyword>
<dbReference type="Gene3D" id="3.50.50.60">
    <property type="entry name" value="FAD/NAD(P)-binding domain"/>
    <property type="match status" value="1"/>
</dbReference>
<comment type="caution">
    <text evidence="3">The sequence shown here is derived from an EMBL/GenBank/DDBJ whole genome shotgun (WGS) entry which is preliminary data.</text>
</comment>
<organism evidence="3 4">
    <name type="scientific">Paenimyroides tangerinum</name>
    <dbReference type="NCBI Taxonomy" id="2488728"/>
    <lineage>
        <taxon>Bacteria</taxon>
        <taxon>Pseudomonadati</taxon>
        <taxon>Bacteroidota</taxon>
        <taxon>Flavobacteriia</taxon>
        <taxon>Flavobacteriales</taxon>
        <taxon>Flavobacteriaceae</taxon>
        <taxon>Paenimyroides</taxon>
    </lineage>
</organism>
<feature type="transmembrane region" description="Helical" evidence="1">
    <location>
        <begin position="6"/>
        <end position="24"/>
    </location>
</feature>
<keyword evidence="1" id="KW-0472">Membrane</keyword>
<reference evidence="3 4" key="1">
    <citation type="submission" date="2018-11" db="EMBL/GenBank/DDBJ databases">
        <title>Flavobacterium sp. nov., YIM 102701-2 draft genome.</title>
        <authorList>
            <person name="Li G."/>
            <person name="Jiang Y."/>
        </authorList>
    </citation>
    <scope>NUCLEOTIDE SEQUENCE [LARGE SCALE GENOMIC DNA]</scope>
    <source>
        <strain evidence="3 4">YIM 102701-2</strain>
    </source>
</reference>
<keyword evidence="1" id="KW-0812">Transmembrane</keyword>
<sequence length="203" mass="21978">MIYDVLIFGGGVSGVSCALILGSAQKKEFVADKKIGIIAHQKGSMLQDALFNNAYGITPGTLGSELLETSLENLASTYPQINQILNEKVVSIEKQKDLFLVTTNKNNYQTKIIVVATNSSNAFNIEGLMEYVIPHQKSIASKNRIQLMNIDHKVTDNIYVAGTLAGWRSQLSIAAGSGAAVATDILVEWNNGNETHAHDSIKK</sequence>
<dbReference type="EMBL" id="RQVQ01000006">
    <property type="protein sequence ID" value="RRJ92229.1"/>
    <property type="molecule type" value="Genomic_DNA"/>
</dbReference>
<dbReference type="Pfam" id="PF07992">
    <property type="entry name" value="Pyr_redox_2"/>
    <property type="match status" value="1"/>
</dbReference>
<dbReference type="GO" id="GO:0016491">
    <property type="term" value="F:oxidoreductase activity"/>
    <property type="evidence" value="ECO:0007669"/>
    <property type="project" value="InterPro"/>
</dbReference>
<evidence type="ECO:0000259" key="2">
    <source>
        <dbReference type="Pfam" id="PF07992"/>
    </source>
</evidence>
<dbReference type="Proteomes" id="UP000275719">
    <property type="component" value="Unassembled WGS sequence"/>
</dbReference>